<dbReference type="PANTHER" id="PTHR35585:SF1">
    <property type="entry name" value="HHE DOMAIN PROTEIN (AFU_ORTHOLOGUE AFUA_4G00730)"/>
    <property type="match status" value="1"/>
</dbReference>
<gene>
    <name evidence="2" type="ORF">IFO71_05635</name>
</gene>
<comment type="caution">
    <text evidence="2">The sequence shown here is derived from an EMBL/GenBank/DDBJ whole genome shotgun (WGS) entry which is preliminary data.</text>
</comment>
<evidence type="ECO:0000313" key="3">
    <source>
        <dbReference type="Proteomes" id="UP000613768"/>
    </source>
</evidence>
<accession>A0AAW3ZJW2</accession>
<feature type="domain" description="Hemerythrin-like" evidence="1">
    <location>
        <begin position="15"/>
        <end position="132"/>
    </location>
</feature>
<protein>
    <recommendedName>
        <fullName evidence="1">Hemerythrin-like domain-containing protein</fullName>
    </recommendedName>
</protein>
<dbReference type="PANTHER" id="PTHR35585">
    <property type="entry name" value="HHE DOMAIN PROTEIN (AFU_ORTHOLOGUE AFUA_4G00730)"/>
    <property type="match status" value="1"/>
</dbReference>
<dbReference type="Pfam" id="PF01814">
    <property type="entry name" value="Hemerythrin"/>
    <property type="match status" value="1"/>
</dbReference>
<keyword evidence="3" id="KW-1185">Reference proteome</keyword>
<name>A0AAW3ZJW2_9GAMM</name>
<dbReference type="InterPro" id="IPR012312">
    <property type="entry name" value="Hemerythrin-like"/>
</dbReference>
<dbReference type="Proteomes" id="UP000613768">
    <property type="component" value="Unassembled WGS sequence"/>
</dbReference>
<sequence>MQPGYRFFAAELDLFELVRDDHARQREWLQALSRPNLSLPERQQGALELGHWLSVHAAAERATLYATLREQEAGELAVLCSIDEHRYINQLLRELWMLSERASPTAWARAVQALSREIEAHQEEEEHAIFCLLGEHISAQQRVQLAHDYQRETGLQHMLLQPELPA</sequence>
<dbReference type="RefSeq" id="WP_192028560.1">
    <property type="nucleotide sequence ID" value="NZ_JACYTR010000007.1"/>
</dbReference>
<dbReference type="AlphaFoldDB" id="A0AAW3ZJW2"/>
<organism evidence="2 3">
    <name type="scientific">Pseudomarimonas arenosa</name>
    <dbReference type="NCBI Taxonomy" id="2774145"/>
    <lineage>
        <taxon>Bacteria</taxon>
        <taxon>Pseudomonadati</taxon>
        <taxon>Pseudomonadota</taxon>
        <taxon>Gammaproteobacteria</taxon>
        <taxon>Lysobacterales</taxon>
        <taxon>Lysobacteraceae</taxon>
        <taxon>Pseudomarimonas</taxon>
    </lineage>
</organism>
<reference evidence="2 3" key="1">
    <citation type="submission" date="2020-09" db="EMBL/GenBank/DDBJ databases">
        <title>Pseudoxanthomonas sp. CAU 1598 isolated from sand of Yaerae Beach.</title>
        <authorList>
            <person name="Kim W."/>
        </authorList>
    </citation>
    <scope>NUCLEOTIDE SEQUENCE [LARGE SCALE GENOMIC DNA]</scope>
    <source>
        <strain evidence="2 3">CAU 1598</strain>
    </source>
</reference>
<dbReference type="EMBL" id="JACYTR010000007">
    <property type="protein sequence ID" value="MBD8525220.1"/>
    <property type="molecule type" value="Genomic_DNA"/>
</dbReference>
<proteinExistence type="predicted"/>
<evidence type="ECO:0000259" key="1">
    <source>
        <dbReference type="Pfam" id="PF01814"/>
    </source>
</evidence>
<evidence type="ECO:0000313" key="2">
    <source>
        <dbReference type="EMBL" id="MBD8525220.1"/>
    </source>
</evidence>